<dbReference type="Proteomes" id="UP000269692">
    <property type="component" value="Unassembled WGS sequence"/>
</dbReference>
<gene>
    <name evidence="3" type="ORF">D9R14_18605</name>
</gene>
<feature type="non-terminal residue" evidence="3">
    <location>
        <position position="228"/>
    </location>
</feature>
<keyword evidence="2" id="KW-0732">Signal</keyword>
<feature type="signal peptide" evidence="2">
    <location>
        <begin position="1"/>
        <end position="27"/>
    </location>
</feature>
<accession>A0A3L7A3Q5</accession>
<organism evidence="3 4">
    <name type="scientific">Xanthobacter tagetidis</name>
    <dbReference type="NCBI Taxonomy" id="60216"/>
    <lineage>
        <taxon>Bacteria</taxon>
        <taxon>Pseudomonadati</taxon>
        <taxon>Pseudomonadota</taxon>
        <taxon>Alphaproteobacteria</taxon>
        <taxon>Hyphomicrobiales</taxon>
        <taxon>Xanthobacteraceae</taxon>
        <taxon>Xanthobacter</taxon>
    </lineage>
</organism>
<evidence type="ECO:0008006" key="5">
    <source>
        <dbReference type="Google" id="ProtNLM"/>
    </source>
</evidence>
<feature type="compositionally biased region" description="Low complexity" evidence="1">
    <location>
        <begin position="161"/>
        <end position="219"/>
    </location>
</feature>
<feature type="compositionally biased region" description="Pro residues" evidence="1">
    <location>
        <begin position="108"/>
        <end position="139"/>
    </location>
</feature>
<reference evidence="3 4" key="1">
    <citation type="submission" date="2018-10" db="EMBL/GenBank/DDBJ databases">
        <title>Xanthobacter tagetidis genome sequencing and assembly.</title>
        <authorList>
            <person name="Maclea K.S."/>
            <person name="Goen A.E."/>
            <person name="Fatima S.A."/>
        </authorList>
    </citation>
    <scope>NUCLEOTIDE SEQUENCE [LARGE SCALE GENOMIC DNA]</scope>
    <source>
        <strain evidence="3 4">ATCC 700314</strain>
    </source>
</reference>
<name>A0A3L7A3Q5_9HYPH</name>
<dbReference type="OrthoDB" id="8457194at2"/>
<dbReference type="AlphaFoldDB" id="A0A3L7A3Q5"/>
<evidence type="ECO:0000313" key="4">
    <source>
        <dbReference type="Proteomes" id="UP000269692"/>
    </source>
</evidence>
<evidence type="ECO:0000313" key="3">
    <source>
        <dbReference type="EMBL" id="RLP74685.1"/>
    </source>
</evidence>
<comment type="caution">
    <text evidence="3">The sequence shown here is derived from an EMBL/GenBank/DDBJ whole genome shotgun (WGS) entry which is preliminary data.</text>
</comment>
<evidence type="ECO:0000256" key="2">
    <source>
        <dbReference type="SAM" id="SignalP"/>
    </source>
</evidence>
<keyword evidence="4" id="KW-1185">Reference proteome</keyword>
<evidence type="ECO:0000256" key="1">
    <source>
        <dbReference type="SAM" id="MobiDB-lite"/>
    </source>
</evidence>
<sequence length="228" mass="22526">MPKASLRPTALVLALAGPLALAAPAGAQVYYPAPPPGPYAAPPRPGYVMLPPWEVRNIVRGMGYWRISQPQLAGRIYTVAAVDEEGPVVLRIDGFTGRVIGARTIGGGPPPVSGPPPYGPPSYGPPPSVQAPPAAPKPPKVAARPTVVPLPPPKPPELMEASAPPVAAPQAPASAGLAAGPVASAPPVAPSPAATPDGAGGQPQAAAPASGQAPKASGSETAQPQPPV</sequence>
<protein>
    <recommendedName>
        <fullName evidence="5">PepSY domain-containing protein</fullName>
    </recommendedName>
</protein>
<dbReference type="EMBL" id="RCTF01000018">
    <property type="protein sequence ID" value="RLP74685.1"/>
    <property type="molecule type" value="Genomic_DNA"/>
</dbReference>
<proteinExistence type="predicted"/>
<feature type="region of interest" description="Disordered" evidence="1">
    <location>
        <begin position="105"/>
        <end position="228"/>
    </location>
</feature>
<feature type="chain" id="PRO_5018282582" description="PepSY domain-containing protein" evidence="2">
    <location>
        <begin position="28"/>
        <end position="228"/>
    </location>
</feature>
<dbReference type="RefSeq" id="WP_121624846.1">
    <property type="nucleotide sequence ID" value="NZ_RCTF01000018.1"/>
</dbReference>